<sequence length="96" mass="10849">MTNYTHTPYHRNIVTAENIKDAREMLPLDQGTELETGCETWGILYTGGQRGQMTRWPNGRGAVCFGGDSEWGDWDGEILTTDDGTRYNEDGEETEE</sequence>
<keyword evidence="2" id="KW-1185">Reference proteome</keyword>
<accession>A0ABP9WBQ2</accession>
<comment type="caution">
    <text evidence="1">The sequence shown here is derived from an EMBL/GenBank/DDBJ whole genome shotgun (WGS) entry which is preliminary data.</text>
</comment>
<proteinExistence type="predicted"/>
<dbReference type="RefSeq" id="WP_345467850.1">
    <property type="nucleotide sequence ID" value="NZ_BAABRP010000024.1"/>
</dbReference>
<evidence type="ECO:0000313" key="2">
    <source>
        <dbReference type="Proteomes" id="UP001401887"/>
    </source>
</evidence>
<organism evidence="1 2">
    <name type="scientific">Deinococcus carri</name>
    <dbReference type="NCBI Taxonomy" id="1211323"/>
    <lineage>
        <taxon>Bacteria</taxon>
        <taxon>Thermotogati</taxon>
        <taxon>Deinococcota</taxon>
        <taxon>Deinococci</taxon>
        <taxon>Deinococcales</taxon>
        <taxon>Deinococcaceae</taxon>
        <taxon>Deinococcus</taxon>
    </lineage>
</organism>
<gene>
    <name evidence="1" type="ORF">Dcar01_03516</name>
</gene>
<evidence type="ECO:0000313" key="1">
    <source>
        <dbReference type="EMBL" id="GAA5514755.1"/>
    </source>
</evidence>
<name>A0ABP9WBQ2_9DEIO</name>
<dbReference type="EMBL" id="BAABRP010000024">
    <property type="protein sequence ID" value="GAA5514755.1"/>
    <property type="molecule type" value="Genomic_DNA"/>
</dbReference>
<protein>
    <submittedName>
        <fullName evidence="1">Uncharacterized protein</fullName>
    </submittedName>
</protein>
<dbReference type="Proteomes" id="UP001401887">
    <property type="component" value="Unassembled WGS sequence"/>
</dbReference>
<reference evidence="1 2" key="1">
    <citation type="submission" date="2024-02" db="EMBL/GenBank/DDBJ databases">
        <title>Deinococcus carri NBRC 110142.</title>
        <authorList>
            <person name="Ichikawa N."/>
            <person name="Katano-Makiyama Y."/>
            <person name="Hidaka K."/>
        </authorList>
    </citation>
    <scope>NUCLEOTIDE SEQUENCE [LARGE SCALE GENOMIC DNA]</scope>
    <source>
        <strain evidence="1 2">NBRC 110142</strain>
    </source>
</reference>